<dbReference type="Proteomes" id="UP000001401">
    <property type="component" value="Chromosome"/>
</dbReference>
<reference evidence="2 3" key="1">
    <citation type="submission" date="2010-12" db="EMBL/GenBank/DDBJ databases">
        <title>Complete sequence of Bacillus cellulosilyticus DSM 2522.</title>
        <authorList>
            <consortium name="US DOE Joint Genome Institute"/>
            <person name="Lucas S."/>
            <person name="Copeland A."/>
            <person name="Lapidus A."/>
            <person name="Cheng J.-F."/>
            <person name="Bruce D."/>
            <person name="Goodwin L."/>
            <person name="Pitluck S."/>
            <person name="Chertkov O."/>
            <person name="Detter J.C."/>
            <person name="Han C."/>
            <person name="Tapia R."/>
            <person name="Land M."/>
            <person name="Hauser L."/>
            <person name="Jeffries C."/>
            <person name="Kyrpides N."/>
            <person name="Ivanova N."/>
            <person name="Mikhailova N."/>
            <person name="Brumm P."/>
            <person name="Mead D."/>
            <person name="Woyke T."/>
        </authorList>
    </citation>
    <scope>NUCLEOTIDE SEQUENCE [LARGE SCALE GENOMIC DNA]</scope>
    <source>
        <strain evidence="3">ATCC 21833 / DSM 2522 / FERM P-1141 / JCM 9156 / N-4</strain>
    </source>
</reference>
<gene>
    <name evidence="2" type="ordered locus">Bcell_3462</name>
</gene>
<sequence>MHKNKVTHEQIDKVAEKTYEVNQYNSKDETENGLAVTHEQVSDAYTEGTIDAKIDEVNENGQKTSGKAGREIPRKGFE</sequence>
<feature type="compositionally biased region" description="Basic and acidic residues" evidence="1">
    <location>
        <begin position="68"/>
        <end position="78"/>
    </location>
</feature>
<dbReference type="STRING" id="649639.Bcell_3462"/>
<organism evidence="2 3">
    <name type="scientific">Evansella cellulosilytica (strain ATCC 21833 / DSM 2522 / FERM P-1141 / JCM 9156 / N-4)</name>
    <name type="common">Bacillus cellulosilyticus</name>
    <dbReference type="NCBI Taxonomy" id="649639"/>
    <lineage>
        <taxon>Bacteria</taxon>
        <taxon>Bacillati</taxon>
        <taxon>Bacillota</taxon>
        <taxon>Bacilli</taxon>
        <taxon>Bacillales</taxon>
        <taxon>Bacillaceae</taxon>
        <taxon>Evansella</taxon>
    </lineage>
</organism>
<protein>
    <recommendedName>
        <fullName evidence="4">DUF4025 domain-containing protein</fullName>
    </recommendedName>
</protein>
<dbReference type="OrthoDB" id="2476089at2"/>
<feature type="region of interest" description="Disordered" evidence="1">
    <location>
        <begin position="56"/>
        <end position="78"/>
    </location>
</feature>
<dbReference type="EMBL" id="CP002394">
    <property type="protein sequence ID" value="ADU31704.1"/>
    <property type="molecule type" value="Genomic_DNA"/>
</dbReference>
<evidence type="ECO:0008006" key="4">
    <source>
        <dbReference type="Google" id="ProtNLM"/>
    </source>
</evidence>
<evidence type="ECO:0000256" key="1">
    <source>
        <dbReference type="SAM" id="MobiDB-lite"/>
    </source>
</evidence>
<dbReference type="InterPro" id="IPR025100">
    <property type="entry name" value="DUF4025"/>
</dbReference>
<accession>E6TQS9</accession>
<keyword evidence="3" id="KW-1185">Reference proteome</keyword>
<dbReference type="KEGG" id="bco:Bcell_3462"/>
<dbReference type="Pfam" id="PF13217">
    <property type="entry name" value="DUF4025"/>
    <property type="match status" value="1"/>
</dbReference>
<proteinExistence type="predicted"/>
<dbReference type="AlphaFoldDB" id="E6TQS9"/>
<dbReference type="HOGENOM" id="CLU_198215_1_0_9"/>
<dbReference type="eggNOG" id="ENOG5033CNV">
    <property type="taxonomic scope" value="Bacteria"/>
</dbReference>
<dbReference type="RefSeq" id="WP_013490035.1">
    <property type="nucleotide sequence ID" value="NC_014829.1"/>
</dbReference>
<name>E6TQS9_EVAC2</name>
<evidence type="ECO:0000313" key="2">
    <source>
        <dbReference type="EMBL" id="ADU31704.1"/>
    </source>
</evidence>
<evidence type="ECO:0000313" key="3">
    <source>
        <dbReference type="Proteomes" id="UP000001401"/>
    </source>
</evidence>